<sequence length="379" mass="37320">MRVVVAPDCFTGTLTAAEAAEAIAAGWLARAPGDELIKRPLADGGPGFIDVLHAALGGIRHSLRVSGPLGNSVTAEWLEHDGTAYLESAQAVGLHLVERADRAAGCLRTGSRGVGELLLAAKEAGAHTAVVGLGGSASTDGGAGMLAALGAAPLDADGAELGSGGAALADCARLAGPAPAGALPVLGMRLVLASDVENPLLGTHGAAQVFGPQKGADAEAVERLEVGLTRYAEVLAAAGAQVQDRAGAGAAGGLGAGLLALGADRISGAAFVRERTGLDAELTKAELVLTGEGSFDWQSLRGKLITAVAAGAAERGVPCLVLAGQVSVGRREAGAVGVDTAYAVAEHAGSAEAALADPVGTLRALAGDVAGQWSREADR</sequence>
<comment type="similarity">
    <text evidence="1 4">Belongs to the glycerate kinase type-1 family.</text>
</comment>
<dbReference type="InterPro" id="IPR018193">
    <property type="entry name" value="Glyc_kinase_flavodox-like_fold"/>
</dbReference>
<evidence type="ECO:0000313" key="5">
    <source>
        <dbReference type="EMBL" id="TCP55088.1"/>
    </source>
</evidence>
<evidence type="ECO:0000256" key="3">
    <source>
        <dbReference type="ARBA" id="ARBA00022777"/>
    </source>
</evidence>
<dbReference type="PANTHER" id="PTHR21599">
    <property type="entry name" value="GLYCERATE KINASE"/>
    <property type="match status" value="1"/>
</dbReference>
<keyword evidence="3 4" id="KW-0418">Kinase</keyword>
<comment type="caution">
    <text evidence="5">The sequence shown here is derived from an EMBL/GenBank/DDBJ whole genome shotgun (WGS) entry which is preliminary data.</text>
</comment>
<dbReference type="Gene3D" id="3.40.50.10350">
    <property type="entry name" value="Glycerate kinase, domain 1"/>
    <property type="match status" value="1"/>
</dbReference>
<dbReference type="Gene3D" id="3.90.1510.10">
    <property type="entry name" value="Glycerate kinase, domain 2"/>
    <property type="match status" value="1"/>
</dbReference>
<dbReference type="InterPro" id="IPR004381">
    <property type="entry name" value="Glycerate_kinase"/>
</dbReference>
<evidence type="ECO:0000256" key="4">
    <source>
        <dbReference type="PIRNR" id="PIRNR006078"/>
    </source>
</evidence>
<dbReference type="PANTHER" id="PTHR21599:SF0">
    <property type="entry name" value="GLYCERATE KINASE"/>
    <property type="match status" value="1"/>
</dbReference>
<evidence type="ECO:0000256" key="1">
    <source>
        <dbReference type="ARBA" id="ARBA00006284"/>
    </source>
</evidence>
<organism evidence="5 6">
    <name type="scientific">Tamaricihabitans halophyticus</name>
    <dbReference type="NCBI Taxonomy" id="1262583"/>
    <lineage>
        <taxon>Bacteria</taxon>
        <taxon>Bacillati</taxon>
        <taxon>Actinomycetota</taxon>
        <taxon>Actinomycetes</taxon>
        <taxon>Pseudonocardiales</taxon>
        <taxon>Pseudonocardiaceae</taxon>
        <taxon>Tamaricihabitans</taxon>
    </lineage>
</organism>
<evidence type="ECO:0000313" key="6">
    <source>
        <dbReference type="Proteomes" id="UP000294911"/>
    </source>
</evidence>
<protein>
    <submittedName>
        <fullName evidence="5">Glycerate kinase</fullName>
    </submittedName>
</protein>
<dbReference type="Pfam" id="PF02595">
    <property type="entry name" value="Gly_kinase"/>
    <property type="match status" value="1"/>
</dbReference>
<dbReference type="PIRSF" id="PIRSF006078">
    <property type="entry name" value="GlxK"/>
    <property type="match status" value="1"/>
</dbReference>
<dbReference type="GO" id="GO:0031388">
    <property type="term" value="P:organic acid phosphorylation"/>
    <property type="evidence" value="ECO:0007669"/>
    <property type="project" value="UniProtKB-UniRule"/>
</dbReference>
<dbReference type="EMBL" id="SLXQ01000002">
    <property type="protein sequence ID" value="TCP55088.1"/>
    <property type="molecule type" value="Genomic_DNA"/>
</dbReference>
<dbReference type="GO" id="GO:0008887">
    <property type="term" value="F:glycerate kinase activity"/>
    <property type="evidence" value="ECO:0007669"/>
    <property type="project" value="UniProtKB-UniRule"/>
</dbReference>
<dbReference type="AlphaFoldDB" id="A0A4R2R0U9"/>
<evidence type="ECO:0000256" key="2">
    <source>
        <dbReference type="ARBA" id="ARBA00022679"/>
    </source>
</evidence>
<keyword evidence="6" id="KW-1185">Reference proteome</keyword>
<keyword evidence="2 4" id="KW-0808">Transferase</keyword>
<reference evidence="5 6" key="1">
    <citation type="submission" date="2019-03" db="EMBL/GenBank/DDBJ databases">
        <title>Genomic Encyclopedia of Type Strains, Phase IV (KMG-IV): sequencing the most valuable type-strain genomes for metagenomic binning, comparative biology and taxonomic classification.</title>
        <authorList>
            <person name="Goeker M."/>
        </authorList>
    </citation>
    <scope>NUCLEOTIDE SEQUENCE [LARGE SCALE GENOMIC DNA]</scope>
    <source>
        <strain evidence="5 6">DSM 45765</strain>
    </source>
</reference>
<dbReference type="InterPro" id="IPR036129">
    <property type="entry name" value="Glycerate_kinase_sf"/>
</dbReference>
<dbReference type="SUPFAM" id="SSF110738">
    <property type="entry name" value="Glycerate kinase I"/>
    <property type="match status" value="1"/>
</dbReference>
<dbReference type="RefSeq" id="WP_132876461.1">
    <property type="nucleotide sequence ID" value="NZ_SLXQ01000002.1"/>
</dbReference>
<proteinExistence type="inferred from homology"/>
<name>A0A4R2R0U9_9PSEU</name>
<gene>
    <name evidence="5" type="ORF">EV191_102300</name>
</gene>
<accession>A0A4R2R0U9</accession>
<dbReference type="Proteomes" id="UP000294911">
    <property type="component" value="Unassembled WGS sequence"/>
</dbReference>
<dbReference type="OrthoDB" id="9774290at2"/>
<dbReference type="InterPro" id="IPR018197">
    <property type="entry name" value="Glycerate_kinase_RE-like"/>
</dbReference>
<dbReference type="NCBIfam" id="TIGR00045">
    <property type="entry name" value="glycerate kinase"/>
    <property type="match status" value="1"/>
</dbReference>